<dbReference type="AlphaFoldDB" id="A0A409YT30"/>
<dbReference type="Proteomes" id="UP000284842">
    <property type="component" value="Unassembled WGS sequence"/>
</dbReference>
<dbReference type="InterPro" id="IPR001806">
    <property type="entry name" value="Small_GTPase"/>
</dbReference>
<dbReference type="Pfam" id="PF00071">
    <property type="entry name" value="Ras"/>
    <property type="match status" value="1"/>
</dbReference>
<dbReference type="Gene3D" id="3.40.50.300">
    <property type="entry name" value="P-loop containing nucleotide triphosphate hydrolases"/>
    <property type="match status" value="1"/>
</dbReference>
<dbReference type="SMART" id="SM00175">
    <property type="entry name" value="RAB"/>
    <property type="match status" value="1"/>
</dbReference>
<dbReference type="GO" id="GO:0003924">
    <property type="term" value="F:GTPase activity"/>
    <property type="evidence" value="ECO:0007669"/>
    <property type="project" value="InterPro"/>
</dbReference>
<evidence type="ECO:0000256" key="2">
    <source>
        <dbReference type="ARBA" id="ARBA00022741"/>
    </source>
</evidence>
<sequence length="411" mass="45864">MNSSVIQVCRKVFLGHLIATSAFAGLLLTIALNITQDESWYSVDNRSTRHVMFIFGLGLSALTIVSLALLIAREFKMTEELLVMHIFWVLWMIQTVLVTKYRGSGDDQRLYYCHPSEGSYCQVIFAIQGVVITLFVVGLLYVLVLLIYCAISRHSPGQDKHNWADHMRNFWMPQTSLDQYPPWWIPCPPLHSSNQPIRLLSDPKQSESGSLEGSDEPQVVYVHVPVPVPVGATFDPSVGKSALTIRFVQNIFVKNYDPTIEDEFTKLCDIDGQTITVLIADTASQEYYYISRAYIHGAGGFLLVYSVASRHTFETAQHFHWLITDTLKRTAGSKLPSFILVGNKADSDSNREVMTDEGQAFARGAGCGFVETSALNDTNVEKPFHDLLRLMLNEEKAPADGHVGSASPVPK</sequence>
<proteinExistence type="predicted"/>
<evidence type="ECO:0000313" key="5">
    <source>
        <dbReference type="EMBL" id="PPR06164.1"/>
    </source>
</evidence>
<dbReference type="InterPro" id="IPR020849">
    <property type="entry name" value="Small_GTPase_Ras-type"/>
</dbReference>
<accession>A0A409YT30</accession>
<dbReference type="PANTHER" id="PTHR24070">
    <property type="entry name" value="RAS, DI-RAS, AND RHEB FAMILY MEMBERS OF SMALL GTPASE SUPERFAMILY"/>
    <property type="match status" value="1"/>
</dbReference>
<dbReference type="InterPro" id="IPR005225">
    <property type="entry name" value="Small_GTP-bd"/>
</dbReference>
<keyword evidence="4" id="KW-1133">Transmembrane helix</keyword>
<comment type="subcellular location">
    <subcellularLocation>
        <location evidence="1">Cell membrane</location>
        <topology evidence="1">Lipid-anchor</topology>
        <orientation evidence="1">Cytoplasmic side</orientation>
    </subcellularLocation>
</comment>
<dbReference type="SMART" id="SM00173">
    <property type="entry name" value="RAS"/>
    <property type="match status" value="1"/>
</dbReference>
<feature type="transmembrane region" description="Helical" evidence="4">
    <location>
        <begin position="52"/>
        <end position="72"/>
    </location>
</feature>
<evidence type="ECO:0000256" key="3">
    <source>
        <dbReference type="ARBA" id="ARBA00023134"/>
    </source>
</evidence>
<keyword evidence="2" id="KW-0547">Nucleotide-binding</keyword>
<keyword evidence="3" id="KW-0342">GTP-binding</keyword>
<reference evidence="5 6" key="1">
    <citation type="journal article" date="2018" name="Evol. Lett.">
        <title>Horizontal gene cluster transfer increased hallucinogenic mushroom diversity.</title>
        <authorList>
            <person name="Reynolds H.T."/>
            <person name="Vijayakumar V."/>
            <person name="Gluck-Thaler E."/>
            <person name="Korotkin H.B."/>
            <person name="Matheny P.B."/>
            <person name="Slot J.C."/>
        </authorList>
    </citation>
    <scope>NUCLEOTIDE SEQUENCE [LARGE SCALE GENOMIC DNA]</scope>
    <source>
        <strain evidence="5 6">2629</strain>
    </source>
</reference>
<dbReference type="GO" id="GO:0007165">
    <property type="term" value="P:signal transduction"/>
    <property type="evidence" value="ECO:0007669"/>
    <property type="project" value="InterPro"/>
</dbReference>
<feature type="transmembrane region" description="Helical" evidence="4">
    <location>
        <begin position="81"/>
        <end position="103"/>
    </location>
</feature>
<evidence type="ECO:0000256" key="1">
    <source>
        <dbReference type="ARBA" id="ARBA00004342"/>
    </source>
</evidence>
<dbReference type="InterPro" id="IPR027417">
    <property type="entry name" value="P-loop_NTPase"/>
</dbReference>
<dbReference type="SMART" id="SM00174">
    <property type="entry name" value="RHO"/>
    <property type="match status" value="1"/>
</dbReference>
<dbReference type="STRING" id="181874.A0A409YT30"/>
<gene>
    <name evidence="5" type="ORF">CVT24_000711</name>
</gene>
<dbReference type="FunFam" id="3.40.50.300:FF:001447">
    <property type="entry name" value="Ras-related protein Rab-1B"/>
    <property type="match status" value="1"/>
</dbReference>
<dbReference type="GO" id="GO:0005886">
    <property type="term" value="C:plasma membrane"/>
    <property type="evidence" value="ECO:0007669"/>
    <property type="project" value="UniProtKB-SubCell"/>
</dbReference>
<dbReference type="PROSITE" id="PS51419">
    <property type="entry name" value="RAB"/>
    <property type="match status" value="1"/>
</dbReference>
<dbReference type="NCBIfam" id="TIGR00231">
    <property type="entry name" value="small_GTP"/>
    <property type="match status" value="1"/>
</dbReference>
<keyword evidence="4" id="KW-0472">Membrane</keyword>
<feature type="transmembrane region" description="Helical" evidence="4">
    <location>
        <begin position="12"/>
        <end position="32"/>
    </location>
</feature>
<keyword evidence="6" id="KW-1185">Reference proteome</keyword>
<protein>
    <submittedName>
        <fullName evidence="5">Uncharacterized protein</fullName>
    </submittedName>
</protein>
<dbReference type="GO" id="GO:0005525">
    <property type="term" value="F:GTP binding"/>
    <property type="evidence" value="ECO:0007669"/>
    <property type="project" value="UniProtKB-KW"/>
</dbReference>
<comment type="caution">
    <text evidence="5">The sequence shown here is derived from an EMBL/GenBank/DDBJ whole genome shotgun (WGS) entry which is preliminary data.</text>
</comment>
<dbReference type="PROSITE" id="PS51421">
    <property type="entry name" value="RAS"/>
    <property type="match status" value="1"/>
</dbReference>
<evidence type="ECO:0000256" key="4">
    <source>
        <dbReference type="SAM" id="Phobius"/>
    </source>
</evidence>
<dbReference type="EMBL" id="NHTK01000699">
    <property type="protein sequence ID" value="PPR06164.1"/>
    <property type="molecule type" value="Genomic_DNA"/>
</dbReference>
<keyword evidence="4" id="KW-0812">Transmembrane</keyword>
<feature type="transmembrane region" description="Helical" evidence="4">
    <location>
        <begin position="123"/>
        <end position="151"/>
    </location>
</feature>
<organism evidence="5 6">
    <name type="scientific">Panaeolus cyanescens</name>
    <dbReference type="NCBI Taxonomy" id="181874"/>
    <lineage>
        <taxon>Eukaryota</taxon>
        <taxon>Fungi</taxon>
        <taxon>Dikarya</taxon>
        <taxon>Basidiomycota</taxon>
        <taxon>Agaricomycotina</taxon>
        <taxon>Agaricomycetes</taxon>
        <taxon>Agaricomycetidae</taxon>
        <taxon>Agaricales</taxon>
        <taxon>Agaricineae</taxon>
        <taxon>Galeropsidaceae</taxon>
        <taxon>Panaeolus</taxon>
    </lineage>
</organism>
<evidence type="ECO:0000313" key="6">
    <source>
        <dbReference type="Proteomes" id="UP000284842"/>
    </source>
</evidence>
<dbReference type="InParanoid" id="A0A409YT30"/>
<dbReference type="OrthoDB" id="434100at2759"/>
<dbReference type="PRINTS" id="PR00449">
    <property type="entry name" value="RASTRNSFRMNG"/>
</dbReference>
<name>A0A409YT30_9AGAR</name>
<dbReference type="SUPFAM" id="SSF52540">
    <property type="entry name" value="P-loop containing nucleoside triphosphate hydrolases"/>
    <property type="match status" value="1"/>
</dbReference>